<dbReference type="Gramene" id="OBART09G20240.2">
    <property type="protein sequence ID" value="OBART09G20240.2"/>
    <property type="gene ID" value="OBART09G20240"/>
</dbReference>
<keyword evidence="5" id="KW-1185">Reference proteome</keyword>
<dbReference type="STRING" id="65489.A0A0D3HA95"/>
<dbReference type="GO" id="GO:0008270">
    <property type="term" value="F:zinc ion binding"/>
    <property type="evidence" value="ECO:0007669"/>
    <property type="project" value="UniProtKB-KW"/>
</dbReference>
<evidence type="ECO:0000259" key="3">
    <source>
        <dbReference type="PROSITE" id="PS50157"/>
    </source>
</evidence>
<accession>A0A0D3HA95</accession>
<dbReference type="PANTHER" id="PTHR36055">
    <property type="entry name" value="C2H2-LIKE ZINC FINGER PROTEIN"/>
    <property type="match status" value="1"/>
</dbReference>
<dbReference type="PROSITE" id="PS00028">
    <property type="entry name" value="ZINC_FINGER_C2H2_1"/>
    <property type="match status" value="1"/>
</dbReference>
<reference evidence="4" key="1">
    <citation type="journal article" date="2009" name="Rice">
        <title>De Novo Next Generation Sequencing of Plant Genomes.</title>
        <authorList>
            <person name="Rounsley S."/>
            <person name="Marri P.R."/>
            <person name="Yu Y."/>
            <person name="He R."/>
            <person name="Sisneros N."/>
            <person name="Goicoechea J.L."/>
            <person name="Lee S.J."/>
            <person name="Angelova A."/>
            <person name="Kudrna D."/>
            <person name="Luo M."/>
            <person name="Affourtit J."/>
            <person name="Desany B."/>
            <person name="Knight J."/>
            <person name="Niazi F."/>
            <person name="Egholm M."/>
            <person name="Wing R.A."/>
        </authorList>
    </citation>
    <scope>NUCLEOTIDE SEQUENCE [LARGE SCALE GENOMIC DNA]</scope>
    <source>
        <strain evidence="4">IRGC 105608</strain>
    </source>
</reference>
<dbReference type="PANTHER" id="PTHR36055:SF1">
    <property type="entry name" value="C2H2-LIKE ZINC FINGER PROTEIN"/>
    <property type="match status" value="1"/>
</dbReference>
<sequence>MPNVRSSPVADLPGWPLFSPPKLQLQKCTKCPREFCSSINYRRHTRVHRRTLQIEKDFLKNRDNIAAFWDKLTLDQAKTILSLADVDIEGVTGPSILAALSTWMCKPGYASLPLPYARAGNQLLDLIETTASRLPVSSNELFSMLDEASENTFLSTNPTACIQKFIFNGEADKVAPELKNAVACTSYMLEQKLVEAWSADKAAEALRCQKLLVEEEEAAQKRQAELIERKRMKKLRQKEQRLKDLKDEDVTDRFPGSVDGTTDSSGILSLKEATSDPGLYEQEDAQLPTPVASEDNSSFADLPVEHDIQDPGHEVNPSVTLNQQVFSRHRVGRTENFAQNSFASGGSAIGSKHPASVRHSHYRGANAGAVSNRNKTWTWKVRTEIEEHSPKDELNIDDGQEIVLNKKSRVLIGSISVAIEDGNECLEDNQYSKEYPTPASQLNIGNHPVTKVMQPFNHGEEGNGYNAHNDVEVSITPTAQDHSSSGVMTDGNNCSSCCNAGLAEGGGLRGAIFSSKEAAAFLSQRWKEAINADHVKLVLCPEG</sequence>
<evidence type="ECO:0000256" key="2">
    <source>
        <dbReference type="SAM" id="MobiDB-lite"/>
    </source>
</evidence>
<feature type="region of interest" description="Disordered" evidence="2">
    <location>
        <begin position="246"/>
        <end position="268"/>
    </location>
</feature>
<reference evidence="4" key="2">
    <citation type="submission" date="2015-03" db="UniProtKB">
        <authorList>
            <consortium name="EnsemblPlants"/>
        </authorList>
    </citation>
    <scope>IDENTIFICATION</scope>
</reference>
<dbReference type="PaxDb" id="65489-OBART09G20240.1"/>
<evidence type="ECO:0000313" key="4">
    <source>
        <dbReference type="EnsemblPlants" id="OBART09G20240.1"/>
    </source>
</evidence>
<evidence type="ECO:0000256" key="1">
    <source>
        <dbReference type="PROSITE-ProRule" id="PRU00042"/>
    </source>
</evidence>
<dbReference type="PROSITE" id="PS50157">
    <property type="entry name" value="ZINC_FINGER_C2H2_2"/>
    <property type="match status" value="1"/>
</dbReference>
<keyword evidence="1" id="KW-0863">Zinc-finger</keyword>
<dbReference type="eggNOG" id="ENOG502QSEZ">
    <property type="taxonomic scope" value="Eukaryota"/>
</dbReference>
<dbReference type="Proteomes" id="UP000026960">
    <property type="component" value="Chromosome 9"/>
</dbReference>
<keyword evidence="1" id="KW-0862">Zinc</keyword>
<dbReference type="InterPro" id="IPR013087">
    <property type="entry name" value="Znf_C2H2_type"/>
</dbReference>
<protein>
    <recommendedName>
        <fullName evidence="3">C2H2-type domain-containing protein</fullName>
    </recommendedName>
</protein>
<dbReference type="EnsemblPlants" id="OBART09G20240.2">
    <property type="protein sequence ID" value="OBART09G20240.2"/>
    <property type="gene ID" value="OBART09G20240"/>
</dbReference>
<dbReference type="AlphaFoldDB" id="A0A0D3HA95"/>
<name>A0A0D3HA95_9ORYZ</name>
<organism evidence="4">
    <name type="scientific">Oryza barthii</name>
    <dbReference type="NCBI Taxonomy" id="65489"/>
    <lineage>
        <taxon>Eukaryota</taxon>
        <taxon>Viridiplantae</taxon>
        <taxon>Streptophyta</taxon>
        <taxon>Embryophyta</taxon>
        <taxon>Tracheophyta</taxon>
        <taxon>Spermatophyta</taxon>
        <taxon>Magnoliopsida</taxon>
        <taxon>Liliopsida</taxon>
        <taxon>Poales</taxon>
        <taxon>Poaceae</taxon>
        <taxon>BOP clade</taxon>
        <taxon>Oryzoideae</taxon>
        <taxon>Oryzeae</taxon>
        <taxon>Oryzinae</taxon>
        <taxon>Oryza</taxon>
    </lineage>
</organism>
<keyword evidence="1" id="KW-0479">Metal-binding</keyword>
<dbReference type="HOGENOM" id="CLU_026613_1_0_1"/>
<evidence type="ECO:0000313" key="5">
    <source>
        <dbReference type="Proteomes" id="UP000026960"/>
    </source>
</evidence>
<dbReference type="EnsemblPlants" id="OBART09G20240.1">
    <property type="protein sequence ID" value="OBART09G20240.1"/>
    <property type="gene ID" value="OBART09G20240"/>
</dbReference>
<feature type="domain" description="C2H2-type" evidence="3">
    <location>
        <begin position="26"/>
        <end position="48"/>
    </location>
</feature>
<dbReference type="Gramene" id="OBART09G20240.1">
    <property type="protein sequence ID" value="OBART09G20240.1"/>
    <property type="gene ID" value="OBART09G20240"/>
</dbReference>
<proteinExistence type="predicted"/>